<accession>A0ABQ9GMI2</accession>
<dbReference type="Proteomes" id="UP001159363">
    <property type="component" value="Chromosome 10"/>
</dbReference>
<gene>
    <name evidence="1" type="ORF">PR048_026861</name>
</gene>
<organism evidence="1 2">
    <name type="scientific">Dryococelus australis</name>
    <dbReference type="NCBI Taxonomy" id="614101"/>
    <lineage>
        <taxon>Eukaryota</taxon>
        <taxon>Metazoa</taxon>
        <taxon>Ecdysozoa</taxon>
        <taxon>Arthropoda</taxon>
        <taxon>Hexapoda</taxon>
        <taxon>Insecta</taxon>
        <taxon>Pterygota</taxon>
        <taxon>Neoptera</taxon>
        <taxon>Polyneoptera</taxon>
        <taxon>Phasmatodea</taxon>
        <taxon>Verophasmatodea</taxon>
        <taxon>Anareolatae</taxon>
        <taxon>Phasmatidae</taxon>
        <taxon>Eurycanthinae</taxon>
        <taxon>Dryococelus</taxon>
    </lineage>
</organism>
<protein>
    <submittedName>
        <fullName evidence="1">Uncharacterized protein</fullName>
    </submittedName>
</protein>
<keyword evidence="2" id="KW-1185">Reference proteome</keyword>
<reference evidence="1 2" key="1">
    <citation type="submission" date="2023-02" db="EMBL/GenBank/DDBJ databases">
        <title>LHISI_Scaffold_Assembly.</title>
        <authorList>
            <person name="Stuart O.P."/>
            <person name="Cleave R."/>
            <person name="Magrath M.J.L."/>
            <person name="Mikheyev A.S."/>
        </authorList>
    </citation>
    <scope>NUCLEOTIDE SEQUENCE [LARGE SCALE GENOMIC DNA]</scope>
    <source>
        <strain evidence="1">Daus_M_001</strain>
        <tissue evidence="1">Leg muscle</tissue>
    </source>
</reference>
<evidence type="ECO:0000313" key="1">
    <source>
        <dbReference type="EMBL" id="KAJ8873228.1"/>
    </source>
</evidence>
<comment type="caution">
    <text evidence="1">The sequence shown here is derived from an EMBL/GenBank/DDBJ whole genome shotgun (WGS) entry which is preliminary data.</text>
</comment>
<proteinExistence type="predicted"/>
<evidence type="ECO:0000313" key="2">
    <source>
        <dbReference type="Proteomes" id="UP001159363"/>
    </source>
</evidence>
<dbReference type="EMBL" id="JARBHB010000011">
    <property type="protein sequence ID" value="KAJ8873228.1"/>
    <property type="molecule type" value="Genomic_DNA"/>
</dbReference>
<name>A0ABQ9GMI2_9NEOP</name>
<sequence length="643" mass="71153">MRYFQWTSTCSGKQDSTHEIFPVDKHVGEISACLNIEVLRADKGGAALYEWLACSPPSKANRVQFPAGPLLEFCKWGSCRTMPLVSGFSRRSLICPVFAFWSYSILTSLHPHRLSRPRCLEPCQTLHSLTRCIRVNRGKYGASPECKGGETGDPRGKPLTGGIVPHNLKCEYSGANPPWNRTRIMDVNAKDTVNSNSNDLVTISRRLCLVIPCTPNTKSGSRCPTFAGWTEQGFPPASLRAHDSAVSLCGPSQFPVNYVKGPETCTASHNPWRLDEAGFTSLLTAFQRYLVGLRSGDLMSQESRLQSVAYDLPADRCIVRRRGMVACNNVKSPHTSISPPLASTADVFFDSSVQAIFSCASSVQWQCSCGVREVAAPVPHGEEMVVDGMDARISLWSDIELRLCGWYMYLCHLYVILLGSCTWQPTVVSSEPRNSLYTLDTKVREYPNVCTTLEMEVPQQNGLLTSPGVMAEGLLGDGLQTDLRPTLNYHPYLTWDSNPESPAPQIGGAPTDHRGRCGKLIVRHLRPIRAKQAGCESARVSHNVVGVLYQPTGGVLVSGQSRSPQDHTRSVQIEDRAQRCHYSYEHNNTTSTCYRIFSWSRFVQRLWPMLVHHVENDLGSTSELGFYSEALIGRVPLCFAAEG</sequence>